<dbReference type="AlphaFoldDB" id="A0A918DL55"/>
<organism evidence="3 4">
    <name type="scientific">Bowmanella pacifica</name>
    <dbReference type="NCBI Taxonomy" id="502051"/>
    <lineage>
        <taxon>Bacteria</taxon>
        <taxon>Pseudomonadati</taxon>
        <taxon>Pseudomonadota</taxon>
        <taxon>Gammaproteobacteria</taxon>
        <taxon>Alteromonadales</taxon>
        <taxon>Alteromonadaceae</taxon>
        <taxon>Bowmanella</taxon>
    </lineage>
</organism>
<dbReference type="InterPro" id="IPR047057">
    <property type="entry name" value="MerR_fam"/>
</dbReference>
<evidence type="ECO:0000313" key="3">
    <source>
        <dbReference type="EMBL" id="GGO70119.1"/>
    </source>
</evidence>
<evidence type="ECO:0000259" key="2">
    <source>
        <dbReference type="PROSITE" id="PS50937"/>
    </source>
</evidence>
<sequence>MKINQLAQQADVPAKTIRYYEEIGLIKAPQRAENGYRIYRTDDVHRLIFIRRCRDLQISLEDIKTLLAAQSDNSAPCDKVDNIIKQQLKRVQVAREELCKLEQSLSALASSCQRNKVSECGILHKLHSEEA</sequence>
<dbReference type="Gene3D" id="1.10.1660.10">
    <property type="match status" value="1"/>
</dbReference>
<dbReference type="SUPFAM" id="SSF46955">
    <property type="entry name" value="Putative DNA-binding domain"/>
    <property type="match status" value="1"/>
</dbReference>
<dbReference type="GO" id="GO:0003700">
    <property type="term" value="F:DNA-binding transcription factor activity"/>
    <property type="evidence" value="ECO:0007669"/>
    <property type="project" value="InterPro"/>
</dbReference>
<gene>
    <name evidence="3" type="ORF">GCM10010982_22870</name>
</gene>
<dbReference type="InterPro" id="IPR000551">
    <property type="entry name" value="MerR-type_HTH_dom"/>
</dbReference>
<evidence type="ECO:0000313" key="4">
    <source>
        <dbReference type="Proteomes" id="UP000606935"/>
    </source>
</evidence>
<name>A0A918DL55_9ALTE</name>
<evidence type="ECO:0000256" key="1">
    <source>
        <dbReference type="ARBA" id="ARBA00023125"/>
    </source>
</evidence>
<reference evidence="3" key="1">
    <citation type="journal article" date="2014" name="Int. J. Syst. Evol. Microbiol.">
        <title>Complete genome sequence of Corynebacterium casei LMG S-19264T (=DSM 44701T), isolated from a smear-ripened cheese.</title>
        <authorList>
            <consortium name="US DOE Joint Genome Institute (JGI-PGF)"/>
            <person name="Walter F."/>
            <person name="Albersmeier A."/>
            <person name="Kalinowski J."/>
            <person name="Ruckert C."/>
        </authorList>
    </citation>
    <scope>NUCLEOTIDE SEQUENCE</scope>
    <source>
        <strain evidence="3">CGMCC 1.7086</strain>
    </source>
</reference>
<feature type="domain" description="HTH merR-type" evidence="2">
    <location>
        <begin position="1"/>
        <end position="69"/>
    </location>
</feature>
<accession>A0A918DL55</accession>
<dbReference type="InterPro" id="IPR009061">
    <property type="entry name" value="DNA-bd_dom_put_sf"/>
</dbReference>
<dbReference type="PROSITE" id="PS50937">
    <property type="entry name" value="HTH_MERR_2"/>
    <property type="match status" value="1"/>
</dbReference>
<dbReference type="PANTHER" id="PTHR30204">
    <property type="entry name" value="REDOX-CYCLING DRUG-SENSING TRANSCRIPTIONAL ACTIVATOR SOXR"/>
    <property type="match status" value="1"/>
</dbReference>
<dbReference type="GO" id="GO:0003677">
    <property type="term" value="F:DNA binding"/>
    <property type="evidence" value="ECO:0007669"/>
    <property type="project" value="UniProtKB-KW"/>
</dbReference>
<dbReference type="PRINTS" id="PR00040">
    <property type="entry name" value="HTHMERR"/>
</dbReference>
<dbReference type="EMBL" id="BMLS01000003">
    <property type="protein sequence ID" value="GGO70119.1"/>
    <property type="molecule type" value="Genomic_DNA"/>
</dbReference>
<keyword evidence="4" id="KW-1185">Reference proteome</keyword>
<dbReference type="Proteomes" id="UP000606935">
    <property type="component" value="Unassembled WGS sequence"/>
</dbReference>
<dbReference type="SMART" id="SM00422">
    <property type="entry name" value="HTH_MERR"/>
    <property type="match status" value="1"/>
</dbReference>
<keyword evidence="1" id="KW-0238">DNA-binding</keyword>
<reference evidence="3" key="2">
    <citation type="submission" date="2020-09" db="EMBL/GenBank/DDBJ databases">
        <authorList>
            <person name="Sun Q."/>
            <person name="Zhou Y."/>
        </authorList>
    </citation>
    <scope>NUCLEOTIDE SEQUENCE</scope>
    <source>
        <strain evidence="3">CGMCC 1.7086</strain>
    </source>
</reference>
<proteinExistence type="predicted"/>
<dbReference type="PANTHER" id="PTHR30204:SF92">
    <property type="entry name" value="HTH-TYPE TRANSCRIPTIONAL REGULATOR ZNTR"/>
    <property type="match status" value="1"/>
</dbReference>
<dbReference type="RefSeq" id="WP_188694920.1">
    <property type="nucleotide sequence ID" value="NZ_BMLS01000003.1"/>
</dbReference>
<comment type="caution">
    <text evidence="3">The sequence shown here is derived from an EMBL/GenBank/DDBJ whole genome shotgun (WGS) entry which is preliminary data.</text>
</comment>
<dbReference type="Pfam" id="PF13411">
    <property type="entry name" value="MerR_1"/>
    <property type="match status" value="1"/>
</dbReference>
<protein>
    <submittedName>
        <fullName evidence="3">MerR family transcriptional regulator</fullName>
    </submittedName>
</protein>